<sequence length="489" mass="53232">MNERERIMQLVKDGVISSEEALVLLENLAKSTGDHATENKESAPEEDTEATEQAAQENAEQAKASAENDAKLQEAHSKLAELEQKLQEKQRQIRAAEEQITVLDTLEDLEDLSAAKAEERSKLQANLVTMKEDVDELQEAVGQQKQVVENLQAEAWQDTKEQFSGEDWANDMSQTFSDLGRRMGSLGTQVGRAVRDAVTGVTDNVDWKDVKIKVPGVVSATFDHEFLFDHIDAPAVELRIANGDIHIQPSINDNVSIRGNFKIYGHFDEPTPLAALMARSQVDVTNEHIVFAVPNKRIRADIDVYLPKRVYDHTSVKVLNGNLSVDGFSGQDFYAKLTNGAGTFENVTLQLLNVEDINGSMTYTSGKVEELIAQTMNGTLTTKAPFHSAELSTVNGTIRVTAPDTDLHKLVANSTSGAIKVSVPKDLGLTGNAQSKVGAVRSRLSNLSEQPVRGTVGQRLNLSRSSAAGDVAELELTAGAGAIMLKDND</sequence>
<accession>A0A0R1N952</accession>
<dbReference type="InterPro" id="IPR025164">
    <property type="entry name" value="Toastrack_DUF4097"/>
</dbReference>
<keyword evidence="5" id="KW-1185">Reference proteome</keyword>
<feature type="region of interest" description="Disordered" evidence="1">
    <location>
        <begin position="29"/>
        <end position="74"/>
    </location>
</feature>
<dbReference type="EMBL" id="AZEC01000004">
    <property type="protein sequence ID" value="KRL13451.1"/>
    <property type="molecule type" value="Genomic_DNA"/>
</dbReference>
<dbReference type="OrthoDB" id="2240743at2"/>
<evidence type="ECO:0000256" key="1">
    <source>
        <dbReference type="SAM" id="MobiDB-lite"/>
    </source>
</evidence>
<evidence type="ECO:0000313" key="4">
    <source>
        <dbReference type="EMBL" id="KRL13451.1"/>
    </source>
</evidence>
<reference evidence="4 5" key="1">
    <citation type="journal article" date="2015" name="Genome Announc.">
        <title>Expanding the biotechnology potential of lactobacilli through comparative genomics of 213 strains and associated genera.</title>
        <authorList>
            <person name="Sun Z."/>
            <person name="Harris H.M."/>
            <person name="McCann A."/>
            <person name="Guo C."/>
            <person name="Argimon S."/>
            <person name="Zhang W."/>
            <person name="Yang X."/>
            <person name="Jeffery I.B."/>
            <person name="Cooney J.C."/>
            <person name="Kagawa T.F."/>
            <person name="Liu W."/>
            <person name="Song Y."/>
            <person name="Salvetti E."/>
            <person name="Wrobel A."/>
            <person name="Rasinkangas P."/>
            <person name="Parkhill J."/>
            <person name="Rea M.C."/>
            <person name="O'Sullivan O."/>
            <person name="Ritari J."/>
            <person name="Douillard F.P."/>
            <person name="Paul Ross R."/>
            <person name="Yang R."/>
            <person name="Briner A.E."/>
            <person name="Felis G.E."/>
            <person name="de Vos W.M."/>
            <person name="Barrangou R."/>
            <person name="Klaenhammer T.R."/>
            <person name="Caufield P.W."/>
            <person name="Cui Y."/>
            <person name="Zhang H."/>
            <person name="O'Toole P.W."/>
        </authorList>
    </citation>
    <scope>NUCLEOTIDE SEQUENCE [LARGE SCALE GENOMIC DNA]</scope>
    <source>
        <strain evidence="4 5">DSM 12744</strain>
    </source>
</reference>
<evidence type="ECO:0000259" key="2">
    <source>
        <dbReference type="Pfam" id="PF13349"/>
    </source>
</evidence>
<evidence type="ECO:0000313" key="5">
    <source>
        <dbReference type="Proteomes" id="UP000051330"/>
    </source>
</evidence>
<dbReference type="RefSeq" id="WP_057819454.1">
    <property type="nucleotide sequence ID" value="NZ_AZEC01000004.1"/>
</dbReference>
<dbReference type="AlphaFoldDB" id="A0A0R1N952"/>
<dbReference type="NCBIfam" id="NF038025">
    <property type="entry name" value="dapto_LiaX"/>
    <property type="match status" value="1"/>
</dbReference>
<protein>
    <submittedName>
        <fullName evidence="4">YvlB like protein</fullName>
    </submittedName>
</protein>
<dbReference type="PATRIC" id="fig|1423792.3.peg.2323"/>
<evidence type="ECO:0000259" key="3">
    <source>
        <dbReference type="Pfam" id="PF22746"/>
    </source>
</evidence>
<feature type="domain" description="DUF4097" evidence="2">
    <location>
        <begin position="238"/>
        <end position="449"/>
    </location>
</feature>
<feature type="compositionally biased region" description="Basic and acidic residues" evidence="1">
    <location>
        <begin position="32"/>
        <end position="43"/>
    </location>
</feature>
<gene>
    <name evidence="4" type="ORF">FD09_GL002284</name>
</gene>
<dbReference type="Pfam" id="PF22746">
    <property type="entry name" value="SHOCT-like_DUF2089-C"/>
    <property type="match status" value="1"/>
</dbReference>
<proteinExistence type="predicted"/>
<feature type="domain" description="YvlB/LiaX N-terminal" evidence="3">
    <location>
        <begin position="2"/>
        <end position="30"/>
    </location>
</feature>
<organism evidence="4 5">
    <name type="scientific">Schleiferilactobacillus perolens DSM 12744</name>
    <dbReference type="NCBI Taxonomy" id="1423792"/>
    <lineage>
        <taxon>Bacteria</taxon>
        <taxon>Bacillati</taxon>
        <taxon>Bacillota</taxon>
        <taxon>Bacilli</taxon>
        <taxon>Lactobacillales</taxon>
        <taxon>Lactobacillaceae</taxon>
        <taxon>Schleiferilactobacillus</taxon>
    </lineage>
</organism>
<dbReference type="STRING" id="1423792.FD09_GL002284"/>
<dbReference type="InterPro" id="IPR053959">
    <property type="entry name" value="YvlB/LiaX_N"/>
</dbReference>
<dbReference type="Proteomes" id="UP000051330">
    <property type="component" value="Unassembled WGS sequence"/>
</dbReference>
<feature type="compositionally biased region" description="Low complexity" evidence="1">
    <location>
        <begin position="51"/>
        <end position="65"/>
    </location>
</feature>
<comment type="caution">
    <text evidence="4">The sequence shown here is derived from an EMBL/GenBank/DDBJ whole genome shotgun (WGS) entry which is preliminary data.</text>
</comment>
<dbReference type="InterPro" id="IPR058219">
    <property type="entry name" value="LiaX"/>
</dbReference>
<dbReference type="Pfam" id="PF13349">
    <property type="entry name" value="DUF4097"/>
    <property type="match status" value="1"/>
</dbReference>
<name>A0A0R1N952_9LACO</name>